<comment type="caution">
    <text evidence="1">The sequence shown here is derived from an EMBL/GenBank/DDBJ whole genome shotgun (WGS) entry which is preliminary data.</text>
</comment>
<proteinExistence type="predicted"/>
<dbReference type="EMBL" id="JAADZU010000129">
    <property type="protein sequence ID" value="NDK92504.1"/>
    <property type="molecule type" value="Genomic_DNA"/>
</dbReference>
<dbReference type="SUPFAM" id="SSF46785">
    <property type="entry name" value="Winged helix' DNA-binding domain"/>
    <property type="match status" value="1"/>
</dbReference>
<evidence type="ECO:0000313" key="1">
    <source>
        <dbReference type="EMBL" id="NDK92504.1"/>
    </source>
</evidence>
<accession>A0A7K3LW93</accession>
<dbReference type="InterPro" id="IPR036390">
    <property type="entry name" value="WH_DNA-bd_sf"/>
</dbReference>
<organism evidence="1 2">
    <name type="scientific">Gordonia desulfuricans</name>
    <dbReference type="NCBI Taxonomy" id="89051"/>
    <lineage>
        <taxon>Bacteria</taxon>
        <taxon>Bacillati</taxon>
        <taxon>Actinomycetota</taxon>
        <taxon>Actinomycetes</taxon>
        <taxon>Mycobacteriales</taxon>
        <taxon>Gordoniaceae</taxon>
        <taxon>Gordonia</taxon>
    </lineage>
</organism>
<dbReference type="Pfam" id="PF12840">
    <property type="entry name" value="HTH_20"/>
    <property type="match status" value="1"/>
</dbReference>
<name>A0A7K3LW93_9ACTN</name>
<keyword evidence="2" id="KW-1185">Reference proteome</keyword>
<gene>
    <name evidence="1" type="ORF">GYA93_23545</name>
</gene>
<protein>
    <submittedName>
        <fullName evidence="1">Transcriptional regulator</fullName>
    </submittedName>
</protein>
<dbReference type="RefSeq" id="WP_053778163.1">
    <property type="nucleotide sequence ID" value="NZ_JAADZU010000129.1"/>
</dbReference>
<dbReference type="Proteomes" id="UP000466307">
    <property type="component" value="Unassembled WGS sequence"/>
</dbReference>
<dbReference type="AlphaFoldDB" id="A0A7K3LW93"/>
<reference evidence="1 2" key="1">
    <citation type="submission" date="2020-01" db="EMBL/GenBank/DDBJ databases">
        <title>Investigation of new actinobacteria for the biodesulphurisation of diesel fuel.</title>
        <authorList>
            <person name="Athi Narayanan S.M."/>
        </authorList>
    </citation>
    <scope>NUCLEOTIDE SEQUENCE [LARGE SCALE GENOMIC DNA]</scope>
    <source>
        <strain evidence="1 2">213E</strain>
    </source>
</reference>
<evidence type="ECO:0000313" key="2">
    <source>
        <dbReference type="Proteomes" id="UP000466307"/>
    </source>
</evidence>
<sequence length="221" mass="23221">MSSEPRSAVLSVLRASDAPLAAPDVAQRLGIHTTTARFHLRNLVDDGKASALTLRSDSRGRPRTGYVAIAEMAVDPLLSALFEQLGTTASDREEAAARAGRAWASALSGGMPTPPTDTDLPDPVTIATDTLRHLGFRVSDVMSAFGTHEIRICSCPLRQVGAAHPEVARGIARGAIEFALASGSPTLADHYGVTVTPAPDGDCEITLRLSRRRSPVESSTG</sequence>